<organism evidence="10 11">
    <name type="scientific">Paramuricea clavata</name>
    <name type="common">Red gorgonian</name>
    <name type="synonym">Violescent sea-whip</name>
    <dbReference type="NCBI Taxonomy" id="317549"/>
    <lineage>
        <taxon>Eukaryota</taxon>
        <taxon>Metazoa</taxon>
        <taxon>Cnidaria</taxon>
        <taxon>Anthozoa</taxon>
        <taxon>Octocorallia</taxon>
        <taxon>Malacalcyonacea</taxon>
        <taxon>Plexauridae</taxon>
        <taxon>Paramuricea</taxon>
    </lineage>
</organism>
<evidence type="ECO:0000256" key="9">
    <source>
        <dbReference type="ARBA" id="ARBA00023224"/>
    </source>
</evidence>
<dbReference type="PANTHER" id="PTHR24246">
    <property type="entry name" value="OLFACTORY RECEPTOR AND ADENOSINE RECEPTOR"/>
    <property type="match status" value="1"/>
</dbReference>
<dbReference type="Pfam" id="PF00001">
    <property type="entry name" value="7tm_1"/>
    <property type="match status" value="1"/>
</dbReference>
<keyword evidence="11" id="KW-1185">Reference proteome</keyword>
<evidence type="ECO:0000256" key="2">
    <source>
        <dbReference type="ARBA" id="ARBA00022475"/>
    </source>
</evidence>
<proteinExistence type="predicted"/>
<dbReference type="PANTHER" id="PTHR24246:SF27">
    <property type="entry name" value="ADENOSINE RECEPTOR, ISOFORM A"/>
    <property type="match status" value="1"/>
</dbReference>
<evidence type="ECO:0000256" key="6">
    <source>
        <dbReference type="ARBA" id="ARBA00023136"/>
    </source>
</evidence>
<evidence type="ECO:0000256" key="4">
    <source>
        <dbReference type="ARBA" id="ARBA00022989"/>
    </source>
</evidence>
<keyword evidence="3" id="KW-0812">Transmembrane</keyword>
<sequence length="302" mass="34622">MVVDAIGAFLNILLIIAFLADPLKVLRRGVWITILNLAFADLISCVANFFDVGLISEFDVTDSMTFRIVRFFLTFGVSASFMLLATLTVETYVVTKYPIKGRVLLTRKKTVILCAMAWFLAMPLGLSNIAYLFTDNFSRLMKIYIAQIAVLELTVIVQVILKVLIIREIMKSRRNTHQQQQRQNNKHKEIAKSIIILNVILIVTALPYLVSKQLEFIWKLRVVGEDQLLWRFSNYYEPIAAINYLANPILYALRLPDYRRTLLAPFTKCKSLSFTGCLRWNNSIITARTEISKVQQSTTTRL</sequence>
<dbReference type="Gene3D" id="1.20.1070.10">
    <property type="entry name" value="Rhodopsin 7-helix transmembrane proteins"/>
    <property type="match status" value="1"/>
</dbReference>
<keyword evidence="7 10" id="KW-0675">Receptor</keyword>
<keyword evidence="5" id="KW-0297">G-protein coupled receptor</keyword>
<evidence type="ECO:0000256" key="8">
    <source>
        <dbReference type="ARBA" id="ARBA00023180"/>
    </source>
</evidence>
<protein>
    <submittedName>
        <fullName evidence="10">5-hydroxytryptamine receptor 2A-like</fullName>
    </submittedName>
</protein>
<evidence type="ECO:0000256" key="7">
    <source>
        <dbReference type="ARBA" id="ARBA00023170"/>
    </source>
</evidence>
<keyword evidence="2" id="KW-1003">Cell membrane</keyword>
<evidence type="ECO:0000313" key="10">
    <source>
        <dbReference type="EMBL" id="CAB3991654.1"/>
    </source>
</evidence>
<dbReference type="PROSITE" id="PS50262">
    <property type="entry name" value="G_PROTEIN_RECEP_F1_2"/>
    <property type="match status" value="1"/>
</dbReference>
<evidence type="ECO:0000256" key="3">
    <source>
        <dbReference type="ARBA" id="ARBA00022692"/>
    </source>
</evidence>
<evidence type="ECO:0000313" key="11">
    <source>
        <dbReference type="Proteomes" id="UP001152795"/>
    </source>
</evidence>
<dbReference type="GO" id="GO:0004930">
    <property type="term" value="F:G protein-coupled receptor activity"/>
    <property type="evidence" value="ECO:0007669"/>
    <property type="project" value="UniProtKB-KW"/>
</dbReference>
<reference evidence="10" key="1">
    <citation type="submission" date="2020-04" db="EMBL/GenBank/DDBJ databases">
        <authorList>
            <person name="Alioto T."/>
            <person name="Alioto T."/>
            <person name="Gomez Garrido J."/>
        </authorList>
    </citation>
    <scope>NUCLEOTIDE SEQUENCE</scope>
    <source>
        <strain evidence="10">A484AB</strain>
    </source>
</reference>
<dbReference type="CDD" id="cd00637">
    <property type="entry name" value="7tm_classA_rhodopsin-like"/>
    <property type="match status" value="1"/>
</dbReference>
<evidence type="ECO:0000256" key="5">
    <source>
        <dbReference type="ARBA" id="ARBA00023040"/>
    </source>
</evidence>
<dbReference type="OrthoDB" id="6010491at2759"/>
<keyword evidence="4" id="KW-1133">Transmembrane helix</keyword>
<comment type="caution">
    <text evidence="10">The sequence shown here is derived from an EMBL/GenBank/DDBJ whole genome shotgun (WGS) entry which is preliminary data.</text>
</comment>
<keyword evidence="9" id="KW-0807">Transducer</keyword>
<dbReference type="EMBL" id="CACRXK020001894">
    <property type="protein sequence ID" value="CAB3991654.1"/>
    <property type="molecule type" value="Genomic_DNA"/>
</dbReference>
<keyword evidence="8" id="KW-0325">Glycoprotein</keyword>
<dbReference type="InterPro" id="IPR000276">
    <property type="entry name" value="GPCR_Rhodpsn"/>
</dbReference>
<comment type="subcellular location">
    <subcellularLocation>
        <location evidence="1">Cell membrane</location>
        <topology evidence="1">Multi-pass membrane protein</topology>
    </subcellularLocation>
</comment>
<accession>A0A7D9DQQ0</accession>
<evidence type="ECO:0000256" key="1">
    <source>
        <dbReference type="ARBA" id="ARBA00004651"/>
    </source>
</evidence>
<name>A0A7D9DQQ0_PARCT</name>
<dbReference type="Proteomes" id="UP001152795">
    <property type="component" value="Unassembled WGS sequence"/>
</dbReference>
<dbReference type="GO" id="GO:0005886">
    <property type="term" value="C:plasma membrane"/>
    <property type="evidence" value="ECO:0007669"/>
    <property type="project" value="UniProtKB-SubCell"/>
</dbReference>
<gene>
    <name evidence="10" type="ORF">PACLA_8A052485</name>
</gene>
<dbReference type="AlphaFoldDB" id="A0A7D9DQQ0"/>
<keyword evidence="6" id="KW-0472">Membrane</keyword>
<dbReference type="SUPFAM" id="SSF81321">
    <property type="entry name" value="Family A G protein-coupled receptor-like"/>
    <property type="match status" value="1"/>
</dbReference>
<dbReference type="InterPro" id="IPR017452">
    <property type="entry name" value="GPCR_Rhodpsn_7TM"/>
</dbReference>
<dbReference type="PRINTS" id="PR00237">
    <property type="entry name" value="GPCRRHODOPSN"/>
</dbReference>